<dbReference type="GO" id="GO:0016020">
    <property type="term" value="C:membrane"/>
    <property type="evidence" value="ECO:0007669"/>
    <property type="project" value="UniProtKB-SubCell"/>
</dbReference>
<dbReference type="CDD" id="cd15904">
    <property type="entry name" value="TSPO_MBR"/>
    <property type="match status" value="1"/>
</dbReference>
<evidence type="ECO:0000256" key="3">
    <source>
        <dbReference type="ARBA" id="ARBA00022692"/>
    </source>
</evidence>
<feature type="signal peptide" evidence="7">
    <location>
        <begin position="1"/>
        <end position="21"/>
    </location>
</feature>
<proteinExistence type="inferred from homology"/>
<gene>
    <name evidence="8" type="ORF">SEMRO_3333_G346920.1</name>
</gene>
<dbReference type="Proteomes" id="UP001153069">
    <property type="component" value="Unassembled WGS sequence"/>
</dbReference>
<feature type="transmembrane region" description="Helical" evidence="6">
    <location>
        <begin position="77"/>
        <end position="99"/>
    </location>
</feature>
<dbReference type="PANTHER" id="PTHR10057">
    <property type="entry name" value="PERIPHERAL-TYPE BENZODIAZEPINE RECEPTOR"/>
    <property type="match status" value="1"/>
</dbReference>
<dbReference type="PANTHER" id="PTHR10057:SF0">
    <property type="entry name" value="TRANSLOCATOR PROTEIN"/>
    <property type="match status" value="1"/>
</dbReference>
<evidence type="ECO:0000256" key="4">
    <source>
        <dbReference type="ARBA" id="ARBA00022989"/>
    </source>
</evidence>
<comment type="subcellular location">
    <subcellularLocation>
        <location evidence="1">Membrane</location>
        <topology evidence="1">Multi-pass membrane protein</topology>
    </subcellularLocation>
</comment>
<evidence type="ECO:0000256" key="2">
    <source>
        <dbReference type="ARBA" id="ARBA00007524"/>
    </source>
</evidence>
<dbReference type="OrthoDB" id="8841220at2759"/>
<dbReference type="FunFam" id="1.20.1260.100:FF:000001">
    <property type="entry name" value="translocator protein 2"/>
    <property type="match status" value="1"/>
</dbReference>
<feature type="transmembrane region" description="Helical" evidence="6">
    <location>
        <begin position="111"/>
        <end position="132"/>
    </location>
</feature>
<comment type="caution">
    <text evidence="8">The sequence shown here is derived from an EMBL/GenBank/DDBJ whole genome shotgun (WGS) entry which is preliminary data.</text>
</comment>
<name>A0A9N8HZ78_9STRA</name>
<dbReference type="GO" id="GO:0033013">
    <property type="term" value="P:tetrapyrrole metabolic process"/>
    <property type="evidence" value="ECO:0007669"/>
    <property type="project" value="UniProtKB-ARBA"/>
</dbReference>
<dbReference type="EMBL" id="CAICTM010003331">
    <property type="protein sequence ID" value="CAB9531221.1"/>
    <property type="molecule type" value="Genomic_DNA"/>
</dbReference>
<dbReference type="Gene3D" id="1.20.1260.100">
    <property type="entry name" value="TspO/MBR protein"/>
    <property type="match status" value="1"/>
</dbReference>
<evidence type="ECO:0000313" key="9">
    <source>
        <dbReference type="Proteomes" id="UP001153069"/>
    </source>
</evidence>
<keyword evidence="3 6" id="KW-0812">Transmembrane</keyword>
<keyword evidence="7" id="KW-0732">Signal</keyword>
<feature type="transmembrane region" description="Helical" evidence="6">
    <location>
        <begin position="260"/>
        <end position="279"/>
    </location>
</feature>
<feature type="transmembrane region" description="Helical" evidence="6">
    <location>
        <begin position="233"/>
        <end position="253"/>
    </location>
</feature>
<evidence type="ECO:0000256" key="5">
    <source>
        <dbReference type="ARBA" id="ARBA00023136"/>
    </source>
</evidence>
<keyword evidence="5 6" id="KW-0472">Membrane</keyword>
<dbReference type="AlphaFoldDB" id="A0A9N8HZ78"/>
<comment type="similarity">
    <text evidence="2">Belongs to the TspO/BZRP family.</text>
</comment>
<accession>A0A9N8HZ78</accession>
<reference evidence="8" key="1">
    <citation type="submission" date="2020-06" db="EMBL/GenBank/DDBJ databases">
        <authorList>
            <consortium name="Plant Systems Biology data submission"/>
        </authorList>
    </citation>
    <scope>NUCLEOTIDE SEQUENCE</scope>
    <source>
        <strain evidence="8">D6</strain>
    </source>
</reference>
<dbReference type="InterPro" id="IPR004307">
    <property type="entry name" value="TspO_MBR"/>
</dbReference>
<sequence length="282" mass="30334">MRFGFSTCVALLAFLPLLASAKTIPTAVTASKAFLSKSRVLTPENRPSLDETTSFKDATSTKLPSRGGACSDADSTVFFKVAASAAFETAALLTVFYAGKEVAENTSIGEIFGLPISYWASILFVVFGSSFLGSFVDGGMSVATQQALDPNVVPGDSNWYANLKKPSWNPPGFVFPIMWLLVSKPTQAMALSKLFKASEAIPWDVLALYCGHLSLGDAWNKVFFGYQCTGKGAAVITVFFAALLSSAYLFFGVDQEAGKFMLPTCGWVFIATCLNWNIYLNN</sequence>
<dbReference type="Pfam" id="PF03073">
    <property type="entry name" value="TspO_MBR"/>
    <property type="match status" value="1"/>
</dbReference>
<evidence type="ECO:0000256" key="6">
    <source>
        <dbReference type="SAM" id="Phobius"/>
    </source>
</evidence>
<dbReference type="InterPro" id="IPR038330">
    <property type="entry name" value="TspO/MBR-related_sf"/>
</dbReference>
<organism evidence="8 9">
    <name type="scientific">Seminavis robusta</name>
    <dbReference type="NCBI Taxonomy" id="568900"/>
    <lineage>
        <taxon>Eukaryota</taxon>
        <taxon>Sar</taxon>
        <taxon>Stramenopiles</taxon>
        <taxon>Ochrophyta</taxon>
        <taxon>Bacillariophyta</taxon>
        <taxon>Bacillariophyceae</taxon>
        <taxon>Bacillariophycidae</taxon>
        <taxon>Naviculales</taxon>
        <taxon>Naviculaceae</taxon>
        <taxon>Seminavis</taxon>
    </lineage>
</organism>
<evidence type="ECO:0000256" key="1">
    <source>
        <dbReference type="ARBA" id="ARBA00004141"/>
    </source>
</evidence>
<evidence type="ECO:0000313" key="8">
    <source>
        <dbReference type="EMBL" id="CAB9531221.1"/>
    </source>
</evidence>
<feature type="chain" id="PRO_5040238949" evidence="7">
    <location>
        <begin position="22"/>
        <end position="282"/>
    </location>
</feature>
<keyword evidence="9" id="KW-1185">Reference proteome</keyword>
<evidence type="ECO:0000256" key="7">
    <source>
        <dbReference type="SAM" id="SignalP"/>
    </source>
</evidence>
<keyword evidence="4 6" id="KW-1133">Transmembrane helix</keyword>
<protein>
    <submittedName>
        <fullName evidence="8">Translocator protein</fullName>
    </submittedName>
</protein>